<keyword evidence="1" id="KW-0812">Transmembrane</keyword>
<protein>
    <submittedName>
        <fullName evidence="3">Paraquat-inducible protein B</fullName>
    </submittedName>
</protein>
<accession>A0A3B1A5W5</accession>
<proteinExistence type="predicted"/>
<feature type="transmembrane region" description="Helical" evidence="1">
    <location>
        <begin position="12"/>
        <end position="34"/>
    </location>
</feature>
<gene>
    <name evidence="3" type="ORF">MNBD_GAMMA21-1860</name>
</gene>
<dbReference type="PANTHER" id="PTHR36698:SF3">
    <property type="entry name" value="ABC-TYPE TRANSPORT AUXILIARY LIPOPROTEIN COMPONENT DOMAIN-CONTAINING PROTEIN"/>
    <property type="match status" value="1"/>
</dbReference>
<organism evidence="3">
    <name type="scientific">hydrothermal vent metagenome</name>
    <dbReference type="NCBI Taxonomy" id="652676"/>
    <lineage>
        <taxon>unclassified sequences</taxon>
        <taxon>metagenomes</taxon>
        <taxon>ecological metagenomes</taxon>
    </lineage>
</organism>
<keyword evidence="1" id="KW-0472">Membrane</keyword>
<dbReference type="EMBL" id="UOFR01000082">
    <property type="protein sequence ID" value="VAX01126.1"/>
    <property type="molecule type" value="Genomic_DNA"/>
</dbReference>
<evidence type="ECO:0000259" key="2">
    <source>
        <dbReference type="Pfam" id="PF02470"/>
    </source>
</evidence>
<reference evidence="3" key="1">
    <citation type="submission" date="2018-06" db="EMBL/GenBank/DDBJ databases">
        <authorList>
            <person name="Zhirakovskaya E."/>
        </authorList>
    </citation>
    <scope>NUCLEOTIDE SEQUENCE</scope>
</reference>
<dbReference type="PANTHER" id="PTHR36698">
    <property type="entry name" value="BLL5892 PROTEIN"/>
    <property type="match status" value="1"/>
</dbReference>
<dbReference type="Pfam" id="PF02470">
    <property type="entry name" value="MlaD"/>
    <property type="match status" value="1"/>
</dbReference>
<sequence>MSKKANPTVIGAFIIGAIAIITILILLLSGNILFKKEIQAIMYFEGSVTGLHVGAPVKFRGVKIGTVTDIKLIINKETTTIQVPVLVEIDRDSYLVKVKDKIVKASEIEDANTKYAEHGLFAQLKLNSLLTGQLYIELEFAPGSKFKLRGDGSIREIPTSNTAMQEIFKTLEKYPLTEVLNNLASTMDNINKIISDPVILETLHSVNQAAKDYAILAKQLGTNSNNFNQTLTHVDKTFIKIDESLASARKTLKTTDGLLREDSQLMYSLQDALNEVANAARSVRTLADTLEQQPEAIFRGKSAGGN</sequence>
<dbReference type="InterPro" id="IPR003399">
    <property type="entry name" value="Mce/MlaD"/>
</dbReference>
<feature type="domain" description="Mce/MlaD" evidence="2">
    <location>
        <begin position="46"/>
        <end position="140"/>
    </location>
</feature>
<evidence type="ECO:0000256" key="1">
    <source>
        <dbReference type="SAM" id="Phobius"/>
    </source>
</evidence>
<dbReference type="AlphaFoldDB" id="A0A3B1A5W5"/>
<keyword evidence="1" id="KW-1133">Transmembrane helix</keyword>
<name>A0A3B1A5W5_9ZZZZ</name>
<evidence type="ECO:0000313" key="3">
    <source>
        <dbReference type="EMBL" id="VAX01126.1"/>
    </source>
</evidence>